<name>A0A7D6Z8H8_9NOCA</name>
<organism evidence="1 2">
    <name type="scientific">Nocardia huaxiensis</name>
    <dbReference type="NCBI Taxonomy" id="2755382"/>
    <lineage>
        <taxon>Bacteria</taxon>
        <taxon>Bacillati</taxon>
        <taxon>Actinomycetota</taxon>
        <taxon>Actinomycetes</taxon>
        <taxon>Mycobacteriales</taxon>
        <taxon>Nocardiaceae</taxon>
        <taxon>Nocardia</taxon>
    </lineage>
</organism>
<proteinExistence type="predicted"/>
<evidence type="ECO:0000313" key="1">
    <source>
        <dbReference type="EMBL" id="QLY27618.1"/>
    </source>
</evidence>
<dbReference type="AlphaFoldDB" id="A0A7D6Z8H8"/>
<dbReference type="Gene3D" id="6.10.140.1950">
    <property type="match status" value="1"/>
</dbReference>
<evidence type="ECO:0000313" key="2">
    <source>
        <dbReference type="Proteomes" id="UP000515512"/>
    </source>
</evidence>
<dbReference type="Proteomes" id="UP000515512">
    <property type="component" value="Chromosome"/>
</dbReference>
<dbReference type="EMBL" id="CP059399">
    <property type="protein sequence ID" value="QLY27618.1"/>
    <property type="molecule type" value="Genomic_DNA"/>
</dbReference>
<gene>
    <name evidence="1" type="ORF">H0264_19255</name>
</gene>
<accession>A0A7D6Z8H8</accession>
<keyword evidence="2" id="KW-1185">Reference proteome</keyword>
<reference evidence="1 2" key="1">
    <citation type="submission" date="2020-07" db="EMBL/GenBank/DDBJ databases">
        <authorList>
            <person name="Zhuang K."/>
            <person name="Ran Y."/>
        </authorList>
    </citation>
    <scope>NUCLEOTIDE SEQUENCE [LARGE SCALE GENOMIC DNA]</scope>
    <source>
        <strain evidence="1 2">WCH-YHL-001</strain>
    </source>
</reference>
<evidence type="ECO:0008006" key="3">
    <source>
        <dbReference type="Google" id="ProtNLM"/>
    </source>
</evidence>
<sequence>MNRSESPIREFLTEYHTLESRLADRTLYENPAELRRVSERLTDLQPAMSAYT</sequence>
<dbReference type="RefSeq" id="WP_181578826.1">
    <property type="nucleotide sequence ID" value="NZ_CP059399.1"/>
</dbReference>
<protein>
    <recommendedName>
        <fullName evidence="3">Peptide chain release factor 1</fullName>
    </recommendedName>
</protein>
<dbReference type="KEGG" id="nhu:H0264_19255"/>